<dbReference type="RefSeq" id="WP_279528655.1">
    <property type="nucleotide sequence ID" value="NZ_CP122312.1"/>
</dbReference>
<dbReference type="CDD" id="cd12173">
    <property type="entry name" value="PGDH_4"/>
    <property type="match status" value="1"/>
</dbReference>
<comment type="similarity">
    <text evidence="1 5">Belongs to the D-isomer specific 2-hydroxyacid dehydrogenase family.</text>
</comment>
<dbReference type="Gene3D" id="3.40.50.720">
    <property type="entry name" value="NAD(P)-binding Rossmann-like Domain"/>
    <property type="match status" value="2"/>
</dbReference>
<evidence type="ECO:0000256" key="1">
    <source>
        <dbReference type="ARBA" id="ARBA00005854"/>
    </source>
</evidence>
<keyword evidence="3 5" id="KW-0560">Oxidoreductase</keyword>
<keyword evidence="9" id="KW-1185">Reference proteome</keyword>
<dbReference type="InterPro" id="IPR050857">
    <property type="entry name" value="D-2-hydroxyacid_DH"/>
</dbReference>
<evidence type="ECO:0000259" key="7">
    <source>
        <dbReference type="Pfam" id="PF02826"/>
    </source>
</evidence>
<dbReference type="PROSITE" id="PS00065">
    <property type="entry name" value="D_2_HYDROXYACID_DH_1"/>
    <property type="match status" value="1"/>
</dbReference>
<evidence type="ECO:0000259" key="6">
    <source>
        <dbReference type="Pfam" id="PF00389"/>
    </source>
</evidence>
<feature type="domain" description="D-isomer specific 2-hydroxyacid dehydrogenase catalytic" evidence="6">
    <location>
        <begin position="28"/>
        <end position="317"/>
    </location>
</feature>
<dbReference type="GO" id="GO:0016491">
    <property type="term" value="F:oxidoreductase activity"/>
    <property type="evidence" value="ECO:0007669"/>
    <property type="project" value="UniProtKB-KW"/>
</dbReference>
<dbReference type="InterPro" id="IPR036291">
    <property type="entry name" value="NAD(P)-bd_dom_sf"/>
</dbReference>
<dbReference type="InterPro" id="IPR006139">
    <property type="entry name" value="D-isomer_2_OHA_DH_cat_dom"/>
</dbReference>
<accession>A0ABD5Z0K2</accession>
<keyword evidence="4" id="KW-0520">NAD</keyword>
<feature type="domain" description="D-isomer specific 2-hydroxyacid dehydrogenase NAD-binding" evidence="7">
    <location>
        <begin position="111"/>
        <end position="285"/>
    </location>
</feature>
<dbReference type="GO" id="GO:0008652">
    <property type="term" value="P:amino acid biosynthetic process"/>
    <property type="evidence" value="ECO:0007669"/>
    <property type="project" value="UniProtKB-KW"/>
</dbReference>
<dbReference type="Proteomes" id="UP001596447">
    <property type="component" value="Unassembled WGS sequence"/>
</dbReference>
<dbReference type="InterPro" id="IPR029752">
    <property type="entry name" value="D-isomer_DH_CS1"/>
</dbReference>
<dbReference type="FunFam" id="3.40.50.720:FF:000203">
    <property type="entry name" value="D-3-phosphoglycerate dehydrogenase (SerA)"/>
    <property type="match status" value="1"/>
</dbReference>
<evidence type="ECO:0000256" key="5">
    <source>
        <dbReference type="RuleBase" id="RU003719"/>
    </source>
</evidence>
<dbReference type="PANTHER" id="PTHR42789:SF1">
    <property type="entry name" value="D-ISOMER SPECIFIC 2-HYDROXYACID DEHYDROGENASE FAMILY PROTEIN (AFU_ORTHOLOGUE AFUA_6G10090)"/>
    <property type="match status" value="1"/>
</dbReference>
<dbReference type="InterPro" id="IPR029753">
    <property type="entry name" value="D-isomer_DH_CS"/>
</dbReference>
<keyword evidence="2" id="KW-0028">Amino-acid biosynthesis</keyword>
<dbReference type="Pfam" id="PF00389">
    <property type="entry name" value="2-Hacid_dh"/>
    <property type="match status" value="1"/>
</dbReference>
<dbReference type="PROSITE" id="PS00670">
    <property type="entry name" value="D_2_HYDROXYACID_DH_2"/>
    <property type="match status" value="1"/>
</dbReference>
<organism evidence="8 9">
    <name type="scientific">Halospeciosus flavus</name>
    <dbReference type="NCBI Taxonomy" id="3032283"/>
    <lineage>
        <taxon>Archaea</taxon>
        <taxon>Methanobacteriati</taxon>
        <taxon>Methanobacteriota</taxon>
        <taxon>Stenosarchaea group</taxon>
        <taxon>Halobacteria</taxon>
        <taxon>Halobacteriales</taxon>
        <taxon>Halobacteriaceae</taxon>
        <taxon>Halospeciosus</taxon>
    </lineage>
</organism>
<dbReference type="EMBL" id="JBHTAR010000011">
    <property type="protein sequence ID" value="MFC7198696.1"/>
    <property type="molecule type" value="Genomic_DNA"/>
</dbReference>
<evidence type="ECO:0000256" key="3">
    <source>
        <dbReference type="ARBA" id="ARBA00023002"/>
    </source>
</evidence>
<dbReference type="SUPFAM" id="SSF52283">
    <property type="entry name" value="Formate/glycerate dehydrogenase catalytic domain-like"/>
    <property type="match status" value="1"/>
</dbReference>
<dbReference type="InterPro" id="IPR006140">
    <property type="entry name" value="D-isomer_DH_NAD-bd"/>
</dbReference>
<name>A0ABD5Z0K2_9EURY</name>
<evidence type="ECO:0000313" key="9">
    <source>
        <dbReference type="Proteomes" id="UP001596447"/>
    </source>
</evidence>
<protein>
    <submittedName>
        <fullName evidence="8">Hydroxyacid dehydrogenase</fullName>
        <ecNumber evidence="8">1.1.1.-</ecNumber>
    </submittedName>
</protein>
<comment type="caution">
    <text evidence="8">The sequence shown here is derived from an EMBL/GenBank/DDBJ whole genome shotgun (WGS) entry which is preliminary data.</text>
</comment>
<evidence type="ECO:0000256" key="4">
    <source>
        <dbReference type="ARBA" id="ARBA00023027"/>
    </source>
</evidence>
<gene>
    <name evidence="8" type="ORF">ACFQJ9_04565</name>
</gene>
<dbReference type="EC" id="1.1.1.-" evidence="8"/>
<sequence length="325" mass="34007">MTERWRVLLPPALHPAGPDVLSEFADCTGIDEYDSRADALADLDRYDAAVVRVTEFDAETIADAAAGRLKVISKHGVGLDNVDVEAASANGVVVCNTPGANARSVAEHTILLLLAVRRNLPAMDRHVREGGWDRSQFTGHEVAGDTLGVYGLGNIGRETATLARGMGLSVLAYDRSATPAEAPDGVDLVDDSLALFERADAVSLHVPLTAETRGLVSTPELRALGPEGVVVNVARGGVVDEDALVAALDAGEVGGAGVDVFADEPPSEDHPLLDRDDVVLSPHAGSDTEAALRRTSVRAAQNVRMVYEGGLPESTVNRDALVGGE</sequence>
<dbReference type="Pfam" id="PF02826">
    <property type="entry name" value="2-Hacid_dh_C"/>
    <property type="match status" value="1"/>
</dbReference>
<proteinExistence type="inferred from homology"/>
<dbReference type="SUPFAM" id="SSF51735">
    <property type="entry name" value="NAD(P)-binding Rossmann-fold domains"/>
    <property type="match status" value="1"/>
</dbReference>
<dbReference type="AlphaFoldDB" id="A0ABD5Z0K2"/>
<reference evidence="8 9" key="1">
    <citation type="journal article" date="2019" name="Int. J. Syst. Evol. Microbiol.">
        <title>The Global Catalogue of Microorganisms (GCM) 10K type strain sequencing project: providing services to taxonomists for standard genome sequencing and annotation.</title>
        <authorList>
            <consortium name="The Broad Institute Genomics Platform"/>
            <consortium name="The Broad Institute Genome Sequencing Center for Infectious Disease"/>
            <person name="Wu L."/>
            <person name="Ma J."/>
        </authorList>
    </citation>
    <scope>NUCLEOTIDE SEQUENCE [LARGE SCALE GENOMIC DNA]</scope>
    <source>
        <strain evidence="8 9">XZGYJ-43</strain>
    </source>
</reference>
<evidence type="ECO:0000313" key="8">
    <source>
        <dbReference type="EMBL" id="MFC7198696.1"/>
    </source>
</evidence>
<dbReference type="PANTHER" id="PTHR42789">
    <property type="entry name" value="D-ISOMER SPECIFIC 2-HYDROXYACID DEHYDROGENASE FAMILY PROTEIN (AFU_ORTHOLOGUE AFUA_6G10090)"/>
    <property type="match status" value="1"/>
</dbReference>
<evidence type="ECO:0000256" key="2">
    <source>
        <dbReference type="ARBA" id="ARBA00022605"/>
    </source>
</evidence>